<keyword evidence="2" id="KW-0964">Secreted</keyword>
<dbReference type="Proteomes" id="UP000289708">
    <property type="component" value="Unassembled WGS sequence"/>
</dbReference>
<dbReference type="InterPro" id="IPR011049">
    <property type="entry name" value="Serralysin-like_metalloprot_C"/>
</dbReference>
<dbReference type="PROSITE" id="PS00330">
    <property type="entry name" value="HEMOLYSIN_CALCIUM"/>
    <property type="match status" value="1"/>
</dbReference>
<comment type="subcellular location">
    <subcellularLocation>
        <location evidence="1">Secreted</location>
    </subcellularLocation>
</comment>
<organism evidence="3 4">
    <name type="scientific">Hansschlegelia zhihuaiae</name>
    <dbReference type="NCBI Taxonomy" id="405005"/>
    <lineage>
        <taxon>Bacteria</taxon>
        <taxon>Pseudomonadati</taxon>
        <taxon>Pseudomonadota</taxon>
        <taxon>Alphaproteobacteria</taxon>
        <taxon>Hyphomicrobiales</taxon>
        <taxon>Methylopilaceae</taxon>
        <taxon>Hansschlegelia</taxon>
    </lineage>
</organism>
<sequence length="301" mass="31478">MLISKEASQVSPLFVIYREGETATVTLSYGLSGYYDEELGYYVWEGDISSTVGDFGDYLYQPFDRPMDLQYTATLADGVTYQGAYDVNDYIDGTWLHLDYRVTAFSTAADFAGKAPADLVFGSELADRVRGAGGDDVLEGAGGADRLAGGLGDDALRGQTGRDDLSGGAGDDLVKGGTSADVLSGGEGADRLVGGRGGDAFVFDSTLGADNVDRIADFGEGPDEIRLSRDVFQALTGETLAAAEFAATADGVATSAEQRLIYAIETGELFYDADGSGAGAAVLFAKLKPQLELTADDFALV</sequence>
<dbReference type="PRINTS" id="PR00313">
    <property type="entry name" value="CABNDNGRPT"/>
</dbReference>
<dbReference type="EMBL" id="RYFI01000002">
    <property type="protein sequence ID" value="RXF75023.1"/>
    <property type="molecule type" value="Genomic_DNA"/>
</dbReference>
<gene>
    <name evidence="3" type="ORF">EK403_02940</name>
</gene>
<reference evidence="3 4" key="1">
    <citation type="submission" date="2018-12" db="EMBL/GenBank/DDBJ databases">
        <title>bacterium Hansschlegelia zhihuaiae S113.</title>
        <authorList>
            <person name="He J."/>
        </authorList>
    </citation>
    <scope>NUCLEOTIDE SEQUENCE [LARGE SCALE GENOMIC DNA]</scope>
    <source>
        <strain evidence="3 4">S 113</strain>
    </source>
</reference>
<dbReference type="AlphaFoldDB" id="A0A4Q0MN36"/>
<dbReference type="InterPro" id="IPR018511">
    <property type="entry name" value="Hemolysin-typ_Ca-bd_CS"/>
</dbReference>
<dbReference type="OrthoDB" id="30037at2"/>
<dbReference type="PANTHER" id="PTHR38340">
    <property type="entry name" value="S-LAYER PROTEIN"/>
    <property type="match status" value="1"/>
</dbReference>
<comment type="caution">
    <text evidence="3">The sequence shown here is derived from an EMBL/GenBank/DDBJ whole genome shotgun (WGS) entry which is preliminary data.</text>
</comment>
<dbReference type="InterPro" id="IPR001343">
    <property type="entry name" value="Hemolysn_Ca-bd"/>
</dbReference>
<dbReference type="GO" id="GO:0005509">
    <property type="term" value="F:calcium ion binding"/>
    <property type="evidence" value="ECO:0007669"/>
    <property type="project" value="InterPro"/>
</dbReference>
<protein>
    <submittedName>
        <fullName evidence="3">Calcium-binding protein</fullName>
    </submittedName>
</protein>
<keyword evidence="4" id="KW-1185">Reference proteome</keyword>
<dbReference type="SUPFAM" id="SSF51120">
    <property type="entry name" value="beta-Roll"/>
    <property type="match status" value="1"/>
</dbReference>
<dbReference type="InterPro" id="IPR050557">
    <property type="entry name" value="RTX_toxin/Mannuronan_C5-epim"/>
</dbReference>
<accession>A0A4Q0MN36</accession>
<proteinExistence type="predicted"/>
<evidence type="ECO:0000313" key="3">
    <source>
        <dbReference type="EMBL" id="RXF75023.1"/>
    </source>
</evidence>
<evidence type="ECO:0000256" key="1">
    <source>
        <dbReference type="ARBA" id="ARBA00004613"/>
    </source>
</evidence>
<dbReference type="Pfam" id="PF00353">
    <property type="entry name" value="HemolysinCabind"/>
    <property type="match status" value="2"/>
</dbReference>
<dbReference type="PANTHER" id="PTHR38340:SF1">
    <property type="entry name" value="S-LAYER PROTEIN"/>
    <property type="match status" value="1"/>
</dbReference>
<name>A0A4Q0MN36_9HYPH</name>
<evidence type="ECO:0000256" key="2">
    <source>
        <dbReference type="ARBA" id="ARBA00022525"/>
    </source>
</evidence>
<dbReference type="GO" id="GO:0005576">
    <property type="term" value="C:extracellular region"/>
    <property type="evidence" value="ECO:0007669"/>
    <property type="project" value="UniProtKB-SubCell"/>
</dbReference>
<dbReference type="RefSeq" id="WP_128776013.1">
    <property type="nucleotide sequence ID" value="NZ_RYFI01000002.1"/>
</dbReference>
<evidence type="ECO:0000313" key="4">
    <source>
        <dbReference type="Proteomes" id="UP000289708"/>
    </source>
</evidence>
<dbReference type="Gene3D" id="2.150.10.10">
    <property type="entry name" value="Serralysin-like metalloprotease, C-terminal"/>
    <property type="match status" value="2"/>
</dbReference>